<gene>
    <name evidence="2" type="ORF">B0H24_102441</name>
    <name evidence="1" type="ORF">BY455_10941</name>
</gene>
<evidence type="ECO:0000313" key="1">
    <source>
        <dbReference type="EMBL" id="PPK51790.1"/>
    </source>
</evidence>
<accession>A0A2S6G3X1</accession>
<dbReference type="EMBL" id="PTIU01000024">
    <property type="protein sequence ID" value="PPK53813.1"/>
    <property type="molecule type" value="Genomic_DNA"/>
</dbReference>
<dbReference type="Proteomes" id="UP000239648">
    <property type="component" value="Unassembled WGS sequence"/>
</dbReference>
<proteinExistence type="predicted"/>
<reference evidence="1 4" key="1">
    <citation type="submission" date="2018-02" db="EMBL/GenBank/DDBJ databases">
        <title>Deep subsurface shale carbon reservoir microbial communities from Ohio and West Virginia, USA.</title>
        <authorList>
            <person name="Wrighton K."/>
        </authorList>
    </citation>
    <scope>NUCLEOTIDE SEQUENCE [LARGE SCALE GENOMIC DNA]</scope>
    <source>
        <strain evidence="1 4">UTICA-S1B6</strain>
    </source>
</reference>
<organism evidence="2 3">
    <name type="scientific">Marinobacter persicus</name>
    <dbReference type="NCBI Taxonomy" id="930118"/>
    <lineage>
        <taxon>Bacteria</taxon>
        <taxon>Pseudomonadati</taxon>
        <taxon>Pseudomonadota</taxon>
        <taxon>Gammaproteobacteria</taxon>
        <taxon>Pseudomonadales</taxon>
        <taxon>Marinobacteraceae</taxon>
        <taxon>Marinobacter</taxon>
    </lineage>
</organism>
<name>A0A2S6G3X1_9GAMM</name>
<evidence type="ECO:0000313" key="4">
    <source>
        <dbReference type="Proteomes" id="UP000239648"/>
    </source>
</evidence>
<evidence type="ECO:0008006" key="5">
    <source>
        <dbReference type="Google" id="ProtNLM"/>
    </source>
</evidence>
<sequence length="269" mass="30170">MELRSGLGIEKIKPLSRFRAMLVFAFGVRPYAGRRPELIIGTGHGTHLTLLALKRYWRTPVVVMMKPSAPLRLFDLSLIPEHDHPPERSNVITTSGALNRVRPARKRPGKGMVLIGGPSKNSDWDEERLLRQVETLVQRDPGDWLLTTSRRTPSSTTEALRKITGVEVVPSDLTPEGWLPEKLASAEQCWVTEDSVSMIYEALSAGCSVGVFEVPWRTEGRLVRGIKKLKERGVLTSFDHWSGKPLPPPQHEFNEAQRCAQIITERGLI</sequence>
<evidence type="ECO:0000313" key="2">
    <source>
        <dbReference type="EMBL" id="PPK53813.1"/>
    </source>
</evidence>
<reference evidence="2 3" key="2">
    <citation type="submission" date="2018-02" db="EMBL/GenBank/DDBJ databases">
        <title>Subsurface microbial communities from deep shales in Ohio and West Virginia, USA.</title>
        <authorList>
            <person name="Wrighton K."/>
        </authorList>
    </citation>
    <scope>NUCLEOTIDE SEQUENCE [LARGE SCALE GENOMIC DNA]</scope>
    <source>
        <strain evidence="2 3">UTICA-S1B9</strain>
    </source>
</reference>
<dbReference type="Pfam" id="PF06258">
    <property type="entry name" value="Mito_fiss_Elm1"/>
    <property type="match status" value="1"/>
</dbReference>
<dbReference type="InterPro" id="IPR009367">
    <property type="entry name" value="Elm1-like"/>
</dbReference>
<comment type="caution">
    <text evidence="2">The sequence shown here is derived from an EMBL/GenBank/DDBJ whole genome shotgun (WGS) entry which is preliminary data.</text>
</comment>
<dbReference type="AlphaFoldDB" id="A0A2S6G3X1"/>
<dbReference type="EMBL" id="PTIT01000009">
    <property type="protein sequence ID" value="PPK51790.1"/>
    <property type="molecule type" value="Genomic_DNA"/>
</dbReference>
<protein>
    <recommendedName>
        <fullName evidence="5">Nucleoside-diphosphate sugar epimerase</fullName>
    </recommendedName>
</protein>
<keyword evidence="4" id="KW-1185">Reference proteome</keyword>
<evidence type="ECO:0000313" key="3">
    <source>
        <dbReference type="Proteomes" id="UP000239446"/>
    </source>
</evidence>
<dbReference type="Proteomes" id="UP000239446">
    <property type="component" value="Unassembled WGS sequence"/>
</dbReference>